<dbReference type="PANTHER" id="PTHR46093:SF18">
    <property type="entry name" value="FIBRONECTIN TYPE-III DOMAIN-CONTAINING PROTEIN"/>
    <property type="match status" value="1"/>
</dbReference>
<keyword evidence="2" id="KW-0677">Repeat</keyword>
<proteinExistence type="predicted"/>
<keyword evidence="1" id="KW-0880">Kelch repeat</keyword>
<sequence length="423" mass="44307">MESLQMRWMECPLLDGAGAVLHPPSGSDDDDDLIDLLNRREGHCSAVVYPAGSADVPAASPRESWVLVCGGYTNGSVSPIPLVARTALLPALQWVQLPPVDALECDGATLTTVVSAVDAESTLGATAAASASARVSTTAAPVAYLFGGLDADTNRRNTLYAVSLLVDADVTPVMVQVTEVQCTGTLPEARVRHGAGGHAGRLYIFGGETDTQEQSSDLYMCDVQAGVWRLLASPWSRPSPASRLLSLSLLFVAPAKFVLYGGSHFVNGDVHSFADVWSFDLTTEAWSVVVPPRAGDGPPQEGEWCADAPQRVLPPSNGHAGGVITLRPLGSATYMCAAFLGGKNVSEGDDAVKLVCFHPQAKAMEVHARSATPAMGSGKLPHWRYTPAVVNTEKGLLLLAGQCRHPQTPSAFLLTVSIGDGGG</sequence>
<dbReference type="Pfam" id="PF24681">
    <property type="entry name" value="Kelch_KLHDC2_KLHL20_DRC7"/>
    <property type="match status" value="1"/>
</dbReference>
<protein>
    <submittedName>
        <fullName evidence="3">Uncharacterized protein</fullName>
    </submittedName>
</protein>
<dbReference type="Gene3D" id="2.120.10.80">
    <property type="entry name" value="Kelch-type beta propeller"/>
    <property type="match status" value="1"/>
</dbReference>
<dbReference type="EMBL" id="JAFHKP010000028">
    <property type="protein sequence ID" value="KAG5475076.1"/>
    <property type="molecule type" value="Genomic_DNA"/>
</dbReference>
<evidence type="ECO:0000256" key="2">
    <source>
        <dbReference type="ARBA" id="ARBA00022737"/>
    </source>
</evidence>
<evidence type="ECO:0000256" key="1">
    <source>
        <dbReference type="ARBA" id="ARBA00022441"/>
    </source>
</evidence>
<evidence type="ECO:0000313" key="3">
    <source>
        <dbReference type="EMBL" id="KAG5475076.1"/>
    </source>
</evidence>
<dbReference type="AlphaFoldDB" id="A0A836HCB0"/>
<evidence type="ECO:0000313" key="4">
    <source>
        <dbReference type="Proteomes" id="UP000674179"/>
    </source>
</evidence>
<accession>A0A836HCB0</accession>
<dbReference type="PANTHER" id="PTHR46093">
    <property type="entry name" value="ACYL-COA-BINDING DOMAIN-CONTAINING PROTEIN 5"/>
    <property type="match status" value="1"/>
</dbReference>
<dbReference type="KEGG" id="lenr:94171744"/>
<dbReference type="OrthoDB" id="10250130at2759"/>
<comment type="caution">
    <text evidence="3">The sequence shown here is derived from an EMBL/GenBank/DDBJ whole genome shotgun (WGS) entry which is preliminary data.</text>
</comment>
<dbReference type="RefSeq" id="XP_067691605.1">
    <property type="nucleotide sequence ID" value="XM_067836234.1"/>
</dbReference>
<dbReference type="Proteomes" id="UP000674179">
    <property type="component" value="Chromosome 28"/>
</dbReference>
<dbReference type="InterPro" id="IPR015915">
    <property type="entry name" value="Kelch-typ_b-propeller"/>
</dbReference>
<organism evidence="3 4">
    <name type="scientific">Leishmania enriettii</name>
    <dbReference type="NCBI Taxonomy" id="5663"/>
    <lineage>
        <taxon>Eukaryota</taxon>
        <taxon>Discoba</taxon>
        <taxon>Euglenozoa</taxon>
        <taxon>Kinetoplastea</taxon>
        <taxon>Metakinetoplastina</taxon>
        <taxon>Trypanosomatida</taxon>
        <taxon>Trypanosomatidae</taxon>
        <taxon>Leishmaniinae</taxon>
        <taxon>Leishmania</taxon>
    </lineage>
</organism>
<dbReference type="SUPFAM" id="SSF117281">
    <property type="entry name" value="Kelch motif"/>
    <property type="match status" value="1"/>
</dbReference>
<keyword evidence="4" id="KW-1185">Reference proteome</keyword>
<gene>
    <name evidence="3" type="ORF">CUR178_04526</name>
</gene>
<dbReference type="GeneID" id="94171744"/>
<reference evidence="3 4" key="1">
    <citation type="submission" date="2021-02" db="EMBL/GenBank/DDBJ databases">
        <title>Leishmania (Mundinia) enrietti genome sequencing and assembly.</title>
        <authorList>
            <person name="Almutairi H."/>
            <person name="Gatherer D."/>
        </authorList>
    </citation>
    <scope>NUCLEOTIDE SEQUENCE [LARGE SCALE GENOMIC DNA]</scope>
    <source>
        <strain evidence="3">CUR178</strain>
    </source>
</reference>
<name>A0A836HCB0_LEIEN</name>